<dbReference type="GO" id="GO:0016787">
    <property type="term" value="F:hydrolase activity"/>
    <property type="evidence" value="ECO:0007669"/>
    <property type="project" value="UniProtKB-KW"/>
</dbReference>
<name>A0A1S1X666_9NEIS</name>
<evidence type="ECO:0000256" key="1">
    <source>
        <dbReference type="ARBA" id="ARBA00007913"/>
    </source>
</evidence>
<gene>
    <name evidence="9" type="ORF">BI347_07865</name>
</gene>
<dbReference type="PANTHER" id="PTHR43788:SF8">
    <property type="entry name" value="DNA-BINDING PROTEIN SMUBP-2"/>
    <property type="match status" value="1"/>
</dbReference>
<proteinExistence type="inferred from homology"/>
<evidence type="ECO:0000256" key="5">
    <source>
        <dbReference type="ARBA" id="ARBA00022840"/>
    </source>
</evidence>
<comment type="caution">
    <text evidence="9">The sequence shown here is derived from an EMBL/GenBank/DDBJ whole genome shotgun (WGS) entry which is preliminary data.</text>
</comment>
<dbReference type="Pfam" id="PF13087">
    <property type="entry name" value="AAA_12"/>
    <property type="match status" value="1"/>
</dbReference>
<dbReference type="Gene3D" id="3.40.50.300">
    <property type="entry name" value="P-loop containing nucleotide triphosphate hydrolases"/>
    <property type="match status" value="2"/>
</dbReference>
<evidence type="ECO:0000256" key="2">
    <source>
        <dbReference type="ARBA" id="ARBA00022741"/>
    </source>
</evidence>
<accession>A0A1S1X666</accession>
<dbReference type="EMBL" id="MKCS01000001">
    <property type="protein sequence ID" value="OHX14950.1"/>
    <property type="molecule type" value="Genomic_DNA"/>
</dbReference>
<feature type="region of interest" description="Disordered" evidence="6">
    <location>
        <begin position="200"/>
        <end position="228"/>
    </location>
</feature>
<reference evidence="9 10" key="1">
    <citation type="submission" date="2016-09" db="EMBL/GenBank/DDBJ databases">
        <title>Chromobacterium muskegensis sp. nov., an insecticidal bacterium isolated from Sphagnum bogs.</title>
        <authorList>
            <person name="Sparks M.E."/>
            <person name="Blackburn M.B."/>
            <person name="Gundersen-Rindal D.E."/>
            <person name="Mitchell A."/>
            <person name="Farrar R."/>
            <person name="Kuhar D."/>
        </authorList>
    </citation>
    <scope>NUCLEOTIDE SEQUENCE [LARGE SCALE GENOMIC DNA]</scope>
    <source>
        <strain evidence="9 10">37-2</strain>
    </source>
</reference>
<keyword evidence="5" id="KW-0067">ATP-binding</keyword>
<sequence>MALSLADKVLRYWHSIEFFTHFDLENTIDEARESKRPEFHLDSHAILDNCWQRYQQRKWDVYLAVFDTGHACRQVAELVNGMDISKLIRQRDEEMEPEGRTCFAKLPISSDGVPNFKNLSVSTLPWALGKLLQGELGSLCAESFEQAVEDLRHQLASSWSCLEEPEFTADYLQQLVAIVRQWAGDPVTLTSPAWIDITGKPEKKAASSHEAPPPGKSDTDDANEENLPVPDELPILNSFYFHDLVFAQTSLQRQQAPNPLETYLRSEAVPKLDLESPAGEAHIRNSLDPQNFNAGRWPSSPHLLQSLMQQFAMNKLLALPIGGIMSVNGPPGTGKTTLLRDLIADLIIQRATAMSKLHKAADGVSHQTAAIVFGNGTQHTIPLLIPALTGYEIVVCSTNNGAVENLSLELPQQEALAEPYRTSLQYFQPVATKYAGTQKNLAWKTPAKPVWGLISAALGNSANRKRFGDIFGYRAIQPDQKPAEQFLSKIKVNMDSWEAEGAMSFWRFRETAGKSAPNFYQAKQRFKHAKQQYETYLESLSQLRRQWLEILQLWESISRDLISLPPLNADEESRVLLSELDLQIHALANRQMQQEQTLGPRWLRWLFKWLRQAEYRQWLTTKHQATQIKALHAALRLLQRLQEKCGPVQLCDGKPLDSARNQEKTFWQGSAYNQRRSELFIAAMELHQAFVLEATSTTTLFAMNSLLSKRISSGPAIALWQWFFLLTPVVSSTFASVRRQFRGVDAGSLGWLVVDEAGQAVPQAAVGAILRSQRTVVVGDPLQIEPVVTMPSKLVDKLGEYWLQDQARHYAVNLQSVQTLADRAHGYGVRHPHQEDQFIGIPLVVHRRCDNPMFEIANTIAYRNRMKHGKPGKISPHPILGLSDWWSVPGHATESKYVAEQGERVFAALIKLYLAEVAQGKNTLPDVYVITPFREVKNGLLRLLLDKKQWQQRLSKHNLPPPSKLSDWRNNIGTVHTFQGKEADIVLFVLGCDQTRMGAVAWAASQPNLLNVALTRAKKHCYIIGDKTLWSGQRYFDVAAAKLAKAATQVPVAANVSG</sequence>
<evidence type="ECO:0000313" key="10">
    <source>
        <dbReference type="Proteomes" id="UP000180088"/>
    </source>
</evidence>
<dbReference type="SUPFAM" id="SSF52540">
    <property type="entry name" value="P-loop containing nucleoside triphosphate hydrolases"/>
    <property type="match status" value="1"/>
</dbReference>
<evidence type="ECO:0000259" key="7">
    <source>
        <dbReference type="Pfam" id="PF13086"/>
    </source>
</evidence>
<dbReference type="Pfam" id="PF13086">
    <property type="entry name" value="AAA_11"/>
    <property type="match status" value="1"/>
</dbReference>
<dbReference type="Proteomes" id="UP000180088">
    <property type="component" value="Unassembled WGS sequence"/>
</dbReference>
<evidence type="ECO:0000259" key="8">
    <source>
        <dbReference type="Pfam" id="PF13087"/>
    </source>
</evidence>
<dbReference type="InterPro" id="IPR050534">
    <property type="entry name" value="Coronavir_polyprotein_1ab"/>
</dbReference>
<keyword evidence="2" id="KW-0547">Nucleotide-binding</keyword>
<evidence type="ECO:0000313" key="9">
    <source>
        <dbReference type="EMBL" id="OHX14950.1"/>
    </source>
</evidence>
<dbReference type="InterPro" id="IPR027417">
    <property type="entry name" value="P-loop_NTPase"/>
</dbReference>
<keyword evidence="3" id="KW-0378">Hydrolase</keyword>
<dbReference type="InterPro" id="IPR041677">
    <property type="entry name" value="DNA2/NAM7_AAA_11"/>
</dbReference>
<evidence type="ECO:0000256" key="3">
    <source>
        <dbReference type="ARBA" id="ARBA00022801"/>
    </source>
</evidence>
<dbReference type="GO" id="GO:0005524">
    <property type="term" value="F:ATP binding"/>
    <property type="evidence" value="ECO:0007669"/>
    <property type="project" value="UniProtKB-KW"/>
</dbReference>
<dbReference type="AlphaFoldDB" id="A0A1S1X666"/>
<evidence type="ECO:0000256" key="6">
    <source>
        <dbReference type="SAM" id="MobiDB-lite"/>
    </source>
</evidence>
<feature type="domain" description="DNA2/NAM7 helicase helicase" evidence="7">
    <location>
        <begin position="728"/>
        <end position="788"/>
    </location>
</feature>
<protein>
    <recommendedName>
        <fullName evidence="11">DNA2/NAM7 helicase-like C-terminal domain-containing protein</fullName>
    </recommendedName>
</protein>
<evidence type="ECO:0008006" key="11">
    <source>
        <dbReference type="Google" id="ProtNLM"/>
    </source>
</evidence>
<comment type="similarity">
    <text evidence="1">Belongs to the DNA2/NAM7 helicase family.</text>
</comment>
<evidence type="ECO:0000256" key="4">
    <source>
        <dbReference type="ARBA" id="ARBA00022806"/>
    </source>
</evidence>
<dbReference type="InterPro" id="IPR041679">
    <property type="entry name" value="DNA2/NAM7-like_C"/>
</dbReference>
<feature type="domain" description="DNA2/NAM7 helicase-like C-terminal" evidence="8">
    <location>
        <begin position="903"/>
        <end position="1027"/>
    </location>
</feature>
<keyword evidence="4" id="KW-0347">Helicase</keyword>
<dbReference type="STRING" id="1903179.BI347_07865"/>
<dbReference type="GO" id="GO:0043139">
    <property type="term" value="F:5'-3' DNA helicase activity"/>
    <property type="evidence" value="ECO:0007669"/>
    <property type="project" value="TreeGrafter"/>
</dbReference>
<organism evidence="9 10">
    <name type="scientific">Chromobacterium sphagni</name>
    <dbReference type="NCBI Taxonomy" id="1903179"/>
    <lineage>
        <taxon>Bacteria</taxon>
        <taxon>Pseudomonadati</taxon>
        <taxon>Pseudomonadota</taxon>
        <taxon>Betaproteobacteria</taxon>
        <taxon>Neisseriales</taxon>
        <taxon>Chromobacteriaceae</taxon>
        <taxon>Chromobacterium</taxon>
    </lineage>
</organism>
<dbReference type="PANTHER" id="PTHR43788">
    <property type="entry name" value="DNA2/NAM7 HELICASE FAMILY MEMBER"/>
    <property type="match status" value="1"/>
</dbReference>